<dbReference type="EMBL" id="JBHTKA010000015">
    <property type="protein sequence ID" value="MFD1003285.1"/>
    <property type="molecule type" value="Genomic_DNA"/>
</dbReference>
<sequence>MKKQVTRILLSAMLLAGLTFACKEELLTPAEEDAATSSVATENARRGNPDTDYQVSQQVSGTTWTYTITKDDAAKHPGHFTIHFGNCENASPTIANIVAASINGADWLGKIEASEGMTGCTPSSSNVVKFDDLDCADQYIIQFTLDTLYSAVPAQGWIKSGRSCIEKTLIAPGCRGYTLTTALDADAAMAGKPYNELNTYMKLYGFDYSEHPNCSGGYGGHIDGIHGDVVNDIYFNKSVFRFDIHIDPVIDGDRCSSGTVDRQRNEMKSITNNTTWAKVQGNWNEWQILEWKFKLPAGFQPTQNFCHIHQLKAQDGPNNGSPVITITPRANSDGSNKRMQIIHSVDGASTGKGTVVNDIPLSAFEDEWVQVREEMHYTHNGYYSCKITRISDGQVLIDYTDTNIDMWRIGSSYIRHKYGLYRSLAGGRLDQNPVGQSPLLKNESILITDLRVYEKNTNPEPNVTH</sequence>
<proteinExistence type="predicted"/>
<feature type="region of interest" description="Disordered" evidence="1">
    <location>
        <begin position="31"/>
        <end position="54"/>
    </location>
</feature>
<dbReference type="RefSeq" id="WP_377585779.1">
    <property type="nucleotide sequence ID" value="NZ_JBHTKA010000015.1"/>
</dbReference>
<protein>
    <submittedName>
        <fullName evidence="3">Uncharacterized protein</fullName>
    </submittedName>
</protein>
<evidence type="ECO:0000256" key="1">
    <source>
        <dbReference type="SAM" id="MobiDB-lite"/>
    </source>
</evidence>
<name>A0ABW3KAK0_9BACT</name>
<gene>
    <name evidence="3" type="ORF">ACFQ21_28425</name>
</gene>
<dbReference type="PROSITE" id="PS51257">
    <property type="entry name" value="PROKAR_LIPOPROTEIN"/>
    <property type="match status" value="1"/>
</dbReference>
<comment type="caution">
    <text evidence="3">The sequence shown here is derived from an EMBL/GenBank/DDBJ whole genome shotgun (WGS) entry which is preliminary data.</text>
</comment>
<reference evidence="4" key="1">
    <citation type="journal article" date="2019" name="Int. J. Syst. Evol. Microbiol.">
        <title>The Global Catalogue of Microorganisms (GCM) 10K type strain sequencing project: providing services to taxonomists for standard genome sequencing and annotation.</title>
        <authorList>
            <consortium name="The Broad Institute Genomics Platform"/>
            <consortium name="The Broad Institute Genome Sequencing Center for Infectious Disease"/>
            <person name="Wu L."/>
            <person name="Ma J."/>
        </authorList>
    </citation>
    <scope>NUCLEOTIDE SEQUENCE [LARGE SCALE GENOMIC DNA]</scope>
    <source>
        <strain evidence="4">CCUG 58938</strain>
    </source>
</reference>
<organism evidence="3 4">
    <name type="scientific">Ohtaekwangia kribbensis</name>
    <dbReference type="NCBI Taxonomy" id="688913"/>
    <lineage>
        <taxon>Bacteria</taxon>
        <taxon>Pseudomonadati</taxon>
        <taxon>Bacteroidota</taxon>
        <taxon>Cytophagia</taxon>
        <taxon>Cytophagales</taxon>
        <taxon>Fulvivirgaceae</taxon>
        <taxon>Ohtaekwangia</taxon>
    </lineage>
</organism>
<accession>A0ABW3KAK0</accession>
<evidence type="ECO:0000256" key="2">
    <source>
        <dbReference type="SAM" id="SignalP"/>
    </source>
</evidence>
<keyword evidence="4" id="KW-1185">Reference proteome</keyword>
<keyword evidence="2" id="KW-0732">Signal</keyword>
<evidence type="ECO:0000313" key="3">
    <source>
        <dbReference type="EMBL" id="MFD1003285.1"/>
    </source>
</evidence>
<feature type="chain" id="PRO_5045968521" evidence="2">
    <location>
        <begin position="22"/>
        <end position="465"/>
    </location>
</feature>
<evidence type="ECO:0000313" key="4">
    <source>
        <dbReference type="Proteomes" id="UP001597112"/>
    </source>
</evidence>
<feature type="signal peptide" evidence="2">
    <location>
        <begin position="1"/>
        <end position="21"/>
    </location>
</feature>
<dbReference type="Proteomes" id="UP001597112">
    <property type="component" value="Unassembled WGS sequence"/>
</dbReference>